<dbReference type="InterPro" id="IPR007049">
    <property type="entry name" value="Carb-sel_porin_OprB"/>
</dbReference>
<evidence type="ECO:0008006" key="2">
    <source>
        <dbReference type="Google" id="ProtNLM"/>
    </source>
</evidence>
<dbReference type="PANTHER" id="PTHR37944">
    <property type="entry name" value="PORIN B"/>
    <property type="match status" value="1"/>
</dbReference>
<comment type="caution">
    <text evidence="1">The sequence shown here is derived from an EMBL/GenBank/DDBJ whole genome shotgun (WGS) entry which is preliminary data.</text>
</comment>
<dbReference type="PANTHER" id="PTHR37944:SF1">
    <property type="entry name" value="PORIN B"/>
    <property type="match status" value="1"/>
</dbReference>
<dbReference type="InterPro" id="IPR052932">
    <property type="entry name" value="OprB_Porin"/>
</dbReference>
<reference evidence="1" key="1">
    <citation type="journal article" date="2014" name="Front. Microbiol.">
        <title>High frequency of phylogenetically diverse reductive dehalogenase-homologous genes in deep subseafloor sedimentary metagenomes.</title>
        <authorList>
            <person name="Kawai M."/>
            <person name="Futagami T."/>
            <person name="Toyoda A."/>
            <person name="Takaki Y."/>
            <person name="Nishi S."/>
            <person name="Hori S."/>
            <person name="Arai W."/>
            <person name="Tsubouchi T."/>
            <person name="Morono Y."/>
            <person name="Uchiyama I."/>
            <person name="Ito T."/>
            <person name="Fujiyama A."/>
            <person name="Inagaki F."/>
            <person name="Takami H."/>
        </authorList>
    </citation>
    <scope>NUCLEOTIDE SEQUENCE</scope>
    <source>
        <strain evidence="1">Expedition CK06-06</strain>
    </source>
</reference>
<sequence length="164" mass="18102">GPLQGSYRAGLWYDPQPKANTDYADAGKSYRDDVGFYISCDQMLAKENADPEDSQGLGAFFRFGYASSKRNDITNFWSIGFQYQGLIEDRDGDVLGLGFAQGIFSNSADTTYTDDYENALELYYNARVTPWMSLSPSIQYIANLGGSKTASDAVVLGLRAQITF</sequence>
<dbReference type="GO" id="GO:0008643">
    <property type="term" value="P:carbohydrate transport"/>
    <property type="evidence" value="ECO:0007669"/>
    <property type="project" value="InterPro"/>
</dbReference>
<dbReference type="GO" id="GO:0015288">
    <property type="term" value="F:porin activity"/>
    <property type="evidence" value="ECO:0007669"/>
    <property type="project" value="InterPro"/>
</dbReference>
<dbReference type="Pfam" id="PF04966">
    <property type="entry name" value="OprB"/>
    <property type="match status" value="1"/>
</dbReference>
<evidence type="ECO:0000313" key="1">
    <source>
        <dbReference type="EMBL" id="GAI02413.1"/>
    </source>
</evidence>
<proteinExistence type="predicted"/>
<dbReference type="InterPro" id="IPR038673">
    <property type="entry name" value="OprB_sf"/>
</dbReference>
<dbReference type="EMBL" id="BARV01012166">
    <property type="protein sequence ID" value="GAI02413.1"/>
    <property type="molecule type" value="Genomic_DNA"/>
</dbReference>
<accession>X1K764</accession>
<name>X1K764_9ZZZZ</name>
<gene>
    <name evidence="1" type="ORF">S06H3_22671</name>
</gene>
<protein>
    <recommendedName>
        <fullName evidence="2">Porin</fullName>
    </recommendedName>
</protein>
<feature type="non-terminal residue" evidence="1">
    <location>
        <position position="1"/>
    </location>
</feature>
<dbReference type="GO" id="GO:0016020">
    <property type="term" value="C:membrane"/>
    <property type="evidence" value="ECO:0007669"/>
    <property type="project" value="InterPro"/>
</dbReference>
<dbReference type="AlphaFoldDB" id="X1K764"/>
<organism evidence="1">
    <name type="scientific">marine sediment metagenome</name>
    <dbReference type="NCBI Taxonomy" id="412755"/>
    <lineage>
        <taxon>unclassified sequences</taxon>
        <taxon>metagenomes</taxon>
        <taxon>ecological metagenomes</taxon>
    </lineage>
</organism>
<dbReference type="Gene3D" id="2.40.160.180">
    <property type="entry name" value="Carbohydrate-selective porin OprB"/>
    <property type="match status" value="1"/>
</dbReference>